<sequence length="136" mass="15078">MPTRTRRTARQAGALMETKTAEYLNWALDTDIIERRRPNGVKDRGDLSGVRYRGHRVVVECKNTTRMNVSKHLAEAETERGNDDALIGVVVQKRPGIGIATREGQGRQLVMMTLGTLALILNDGLPLGPDQAEENQ</sequence>
<proteinExistence type="predicted"/>
<gene>
    <name evidence="1" type="ORF">BTIS_1655</name>
</gene>
<dbReference type="AlphaFoldDB" id="A0A261FDF2"/>
<dbReference type="RefSeq" id="WP_094664490.1">
    <property type="nucleotide sequence ID" value="NZ_MWWV01000012.1"/>
</dbReference>
<protein>
    <submittedName>
        <fullName evidence="1">Uncharacterized protein</fullName>
    </submittedName>
</protein>
<dbReference type="Proteomes" id="UP000216444">
    <property type="component" value="Unassembled WGS sequence"/>
</dbReference>
<evidence type="ECO:0000313" key="1">
    <source>
        <dbReference type="EMBL" id="OZG56993.1"/>
    </source>
</evidence>
<reference evidence="1 2" key="1">
    <citation type="journal article" date="2017" name="BMC Genomics">
        <title>Comparative genomic and phylogenomic analyses of the Bifidobacteriaceae family.</title>
        <authorList>
            <person name="Lugli G.A."/>
            <person name="Milani C."/>
            <person name="Turroni F."/>
            <person name="Duranti S."/>
            <person name="Mancabelli L."/>
            <person name="Mangifesta M."/>
            <person name="Ferrario C."/>
            <person name="Modesto M."/>
            <person name="Mattarelli P."/>
            <person name="Jiri K."/>
            <person name="van Sinderen D."/>
            <person name="Ventura M."/>
        </authorList>
    </citation>
    <scope>NUCLEOTIDE SEQUENCE [LARGE SCALE GENOMIC DNA]</scope>
    <source>
        <strain evidence="1 2">DSM 100201</strain>
    </source>
</reference>
<accession>A0A261FDF2</accession>
<evidence type="ECO:0000313" key="2">
    <source>
        <dbReference type="Proteomes" id="UP000216444"/>
    </source>
</evidence>
<comment type="caution">
    <text evidence="1">The sequence shown here is derived from an EMBL/GenBank/DDBJ whole genome shotgun (WGS) entry which is preliminary data.</text>
</comment>
<dbReference type="EMBL" id="MWWV01000012">
    <property type="protein sequence ID" value="OZG56993.1"/>
    <property type="molecule type" value="Genomic_DNA"/>
</dbReference>
<organism evidence="1 2">
    <name type="scientific">Bifidobacterium tissieri</name>
    <dbReference type="NCBI Taxonomy" id="1630162"/>
    <lineage>
        <taxon>Bacteria</taxon>
        <taxon>Bacillati</taxon>
        <taxon>Actinomycetota</taxon>
        <taxon>Actinomycetes</taxon>
        <taxon>Bifidobacteriales</taxon>
        <taxon>Bifidobacteriaceae</taxon>
        <taxon>Bifidobacterium</taxon>
    </lineage>
</organism>
<name>A0A261FDF2_9BIFI</name>
<keyword evidence="2" id="KW-1185">Reference proteome</keyword>